<feature type="region of interest" description="Disordered" evidence="1">
    <location>
        <begin position="44"/>
        <end position="72"/>
    </location>
</feature>
<dbReference type="RefSeq" id="WP_369779874.1">
    <property type="nucleotide sequence ID" value="NZ_CP165727.1"/>
</dbReference>
<evidence type="ECO:0000313" key="3">
    <source>
        <dbReference type="EMBL" id="XDV68341.1"/>
    </source>
</evidence>
<evidence type="ECO:0000256" key="2">
    <source>
        <dbReference type="SAM" id="SignalP"/>
    </source>
</evidence>
<organism evidence="3">
    <name type="scientific">Streptomyces sp. R33</name>
    <dbReference type="NCBI Taxonomy" id="3238629"/>
    <lineage>
        <taxon>Bacteria</taxon>
        <taxon>Bacillati</taxon>
        <taxon>Actinomycetota</taxon>
        <taxon>Actinomycetes</taxon>
        <taxon>Kitasatosporales</taxon>
        <taxon>Streptomycetaceae</taxon>
        <taxon>Streptomyces</taxon>
    </lineage>
</organism>
<proteinExistence type="predicted"/>
<feature type="compositionally biased region" description="Gly residues" evidence="1">
    <location>
        <begin position="56"/>
        <end position="65"/>
    </location>
</feature>
<reference evidence="3" key="1">
    <citation type="submission" date="2024-08" db="EMBL/GenBank/DDBJ databases">
        <authorList>
            <person name="Yu S.T."/>
        </authorList>
    </citation>
    <scope>NUCLEOTIDE SEQUENCE</scope>
    <source>
        <strain evidence="3">R33</strain>
    </source>
</reference>
<dbReference type="AlphaFoldDB" id="A0AB39YF63"/>
<accession>A0AB39YF63</accession>
<dbReference type="EMBL" id="CP165727">
    <property type="protein sequence ID" value="XDV68341.1"/>
    <property type="molecule type" value="Genomic_DNA"/>
</dbReference>
<sequence length="218" mass="23346">MIIYTGVPAIMRIQRIVAVSTAALLCLTALTACGSDEGKDSLNDYLDNQAPAKNGGTDGPGGSDGNGKARLPKAGSMAKAAQIVNGYGDCSDISTDPHDDDFFPGDETYDSKWAVSERGACGKGTRIFMIKDLKTFQATYKAELDADRKESPNKGHRGKFLLGQDFAVLPDQKPVIRNAIKPGGLLILNCHPDFNPPSGYRKDPALVKGCVLTDYFED</sequence>
<feature type="chain" id="PRO_5044290647" description="Lipoprotein" evidence="2">
    <location>
        <begin position="35"/>
        <end position="218"/>
    </location>
</feature>
<gene>
    <name evidence="3" type="ORF">AB5J51_38185</name>
</gene>
<name>A0AB39YF63_9ACTN</name>
<evidence type="ECO:0008006" key="4">
    <source>
        <dbReference type="Google" id="ProtNLM"/>
    </source>
</evidence>
<evidence type="ECO:0000256" key="1">
    <source>
        <dbReference type="SAM" id="MobiDB-lite"/>
    </source>
</evidence>
<keyword evidence="2" id="KW-0732">Signal</keyword>
<protein>
    <recommendedName>
        <fullName evidence="4">Lipoprotein</fullName>
    </recommendedName>
</protein>
<feature type="signal peptide" evidence="2">
    <location>
        <begin position="1"/>
        <end position="34"/>
    </location>
</feature>